<protein>
    <submittedName>
        <fullName evidence="1">Uncharacterized protein</fullName>
    </submittedName>
</protein>
<keyword evidence="2" id="KW-1185">Reference proteome</keyword>
<accession>A0A949TUF9</accession>
<reference evidence="1" key="1">
    <citation type="submission" date="2020-12" db="EMBL/GenBank/DDBJ databases">
        <title>Clostridium thailandense sp. nov., a novel acetogenic bacterium isolated from peat land soil in Thailand.</title>
        <authorList>
            <person name="Chaikitkaew S."/>
            <person name="Birkeland N.K."/>
        </authorList>
    </citation>
    <scope>NUCLEOTIDE SEQUENCE</scope>
    <source>
        <strain evidence="1">PL3</strain>
    </source>
</reference>
<organism evidence="1 2">
    <name type="scientific">Clostridium thailandense</name>
    <dbReference type="NCBI Taxonomy" id="2794346"/>
    <lineage>
        <taxon>Bacteria</taxon>
        <taxon>Bacillati</taxon>
        <taxon>Bacillota</taxon>
        <taxon>Clostridia</taxon>
        <taxon>Eubacteriales</taxon>
        <taxon>Clostridiaceae</taxon>
        <taxon>Clostridium</taxon>
    </lineage>
</organism>
<comment type="caution">
    <text evidence="1">The sequence shown here is derived from an EMBL/GenBank/DDBJ whole genome shotgun (WGS) entry which is preliminary data.</text>
</comment>
<name>A0A949TUF9_9CLOT</name>
<sequence length="51" mass="5938">MVWYSEQAKIYTRLAEKIAKNTESKVPSPLDIQDLRNWGKQCADSLLKQEI</sequence>
<gene>
    <name evidence="1" type="ORF">I6U48_12200</name>
</gene>
<dbReference type="Proteomes" id="UP000694308">
    <property type="component" value="Unassembled WGS sequence"/>
</dbReference>
<dbReference type="RefSeq" id="WP_218320737.1">
    <property type="nucleotide sequence ID" value="NZ_JAEEGC010000052.1"/>
</dbReference>
<evidence type="ECO:0000313" key="1">
    <source>
        <dbReference type="EMBL" id="MBV7273671.1"/>
    </source>
</evidence>
<evidence type="ECO:0000313" key="2">
    <source>
        <dbReference type="Proteomes" id="UP000694308"/>
    </source>
</evidence>
<dbReference type="AlphaFoldDB" id="A0A949TUF9"/>
<dbReference type="EMBL" id="JAEEGC010000052">
    <property type="protein sequence ID" value="MBV7273671.1"/>
    <property type="molecule type" value="Genomic_DNA"/>
</dbReference>
<proteinExistence type="predicted"/>